<protein>
    <submittedName>
        <fullName evidence="5">ABC transporter substrate-binding protein</fullName>
    </submittedName>
</protein>
<dbReference type="EMBL" id="JACDXW010000004">
    <property type="protein sequence ID" value="MCB5363822.1"/>
    <property type="molecule type" value="Genomic_DNA"/>
</dbReference>
<dbReference type="PANTHER" id="PTHR30483">
    <property type="entry name" value="LEUCINE-SPECIFIC-BINDING PROTEIN"/>
    <property type="match status" value="1"/>
</dbReference>
<dbReference type="SUPFAM" id="SSF53822">
    <property type="entry name" value="Periplasmic binding protein-like I"/>
    <property type="match status" value="1"/>
</dbReference>
<dbReference type="Pfam" id="PF13458">
    <property type="entry name" value="Peripla_BP_6"/>
    <property type="match status" value="1"/>
</dbReference>
<organism evidence="5 6">
    <name type="scientific">Mesopusillimonas faecipullorum</name>
    <dbReference type="NCBI Taxonomy" id="2755040"/>
    <lineage>
        <taxon>Bacteria</taxon>
        <taxon>Pseudomonadati</taxon>
        <taxon>Pseudomonadota</taxon>
        <taxon>Betaproteobacteria</taxon>
        <taxon>Burkholderiales</taxon>
        <taxon>Alcaligenaceae</taxon>
        <taxon>Mesopusillimonas</taxon>
    </lineage>
</organism>
<keyword evidence="6" id="KW-1185">Reference proteome</keyword>
<dbReference type="RefSeq" id="WP_226954192.1">
    <property type="nucleotide sequence ID" value="NZ_JACDXW010000004.1"/>
</dbReference>
<gene>
    <name evidence="5" type="ORF">H0484_08680</name>
</gene>
<keyword evidence="2 3" id="KW-0732">Signal</keyword>
<dbReference type="CDD" id="cd06333">
    <property type="entry name" value="PBP1_ABC_RPA1789-like"/>
    <property type="match status" value="1"/>
</dbReference>
<dbReference type="Gene3D" id="3.40.50.2300">
    <property type="match status" value="2"/>
</dbReference>
<sequence length="388" mass="41183">MKHILKALCFSTLAAWAMAGSAHAETVKIGVTVPTTGPAAILGLGARNAVSLFPKTVAGYDLDITVLDDASDITNSVKNAKQFLGEKVDLIVGSSTSPQSLAIIEAIAGANTPLIALGASSRIVLPMDDKRKWVFKTAANDSLMAQAIAEHMQSKGVKKMGFIGFADAYGDSWFNEMKALSDKMGIEIVVAERFNSKDNSVTGQVLRLVGANPDAILVAGSGTPAALPHATLKERGYKGLIYQTHGAANEDFLRVGGAALNGGYLPVGPNLVWEQLPDGYPTKAASAHFVPLYEEKFGKKTRSNFAAQAYDVLLMLERALPEAGKTAKPGTEAFRVALRDALENLNELPANAGVFTMSPEDHSGMDKRGRVIVEIKDGTWALDKASIQ</sequence>
<feature type="signal peptide" evidence="3">
    <location>
        <begin position="1"/>
        <end position="24"/>
    </location>
</feature>
<evidence type="ECO:0000313" key="5">
    <source>
        <dbReference type="EMBL" id="MCB5363822.1"/>
    </source>
</evidence>
<evidence type="ECO:0000256" key="1">
    <source>
        <dbReference type="ARBA" id="ARBA00010062"/>
    </source>
</evidence>
<feature type="domain" description="Leucine-binding protein" evidence="4">
    <location>
        <begin position="26"/>
        <end position="365"/>
    </location>
</feature>
<name>A0ABS8CCR8_9BURK</name>
<evidence type="ECO:0000259" key="4">
    <source>
        <dbReference type="Pfam" id="PF13458"/>
    </source>
</evidence>
<comment type="caution">
    <text evidence="5">The sequence shown here is derived from an EMBL/GenBank/DDBJ whole genome shotgun (WGS) entry which is preliminary data.</text>
</comment>
<evidence type="ECO:0000256" key="3">
    <source>
        <dbReference type="SAM" id="SignalP"/>
    </source>
</evidence>
<dbReference type="Proteomes" id="UP000776983">
    <property type="component" value="Unassembled WGS sequence"/>
</dbReference>
<feature type="chain" id="PRO_5045050659" evidence="3">
    <location>
        <begin position="25"/>
        <end position="388"/>
    </location>
</feature>
<dbReference type="InterPro" id="IPR051010">
    <property type="entry name" value="BCAA_transport"/>
</dbReference>
<dbReference type="InterPro" id="IPR028081">
    <property type="entry name" value="Leu-bd"/>
</dbReference>
<accession>A0ABS8CCR8</accession>
<dbReference type="PANTHER" id="PTHR30483:SF38">
    <property type="entry name" value="BLR7848 PROTEIN"/>
    <property type="match status" value="1"/>
</dbReference>
<comment type="similarity">
    <text evidence="1">Belongs to the leucine-binding protein family.</text>
</comment>
<dbReference type="InterPro" id="IPR028082">
    <property type="entry name" value="Peripla_BP_I"/>
</dbReference>
<evidence type="ECO:0000313" key="6">
    <source>
        <dbReference type="Proteomes" id="UP000776983"/>
    </source>
</evidence>
<proteinExistence type="inferred from homology"/>
<reference evidence="5 6" key="1">
    <citation type="submission" date="2020-07" db="EMBL/GenBank/DDBJ databases">
        <title>Pusillimonas sp. nov., isolated from poultry manure in Taiwan.</title>
        <authorList>
            <person name="Lin S.-Y."/>
            <person name="Tang Y.-S."/>
            <person name="Young C.-C."/>
        </authorList>
    </citation>
    <scope>NUCLEOTIDE SEQUENCE [LARGE SCALE GENOMIC DNA]</scope>
    <source>
        <strain evidence="5 6">CC-YST705</strain>
    </source>
</reference>
<evidence type="ECO:0000256" key="2">
    <source>
        <dbReference type="ARBA" id="ARBA00022729"/>
    </source>
</evidence>